<dbReference type="Gene3D" id="3.40.50.300">
    <property type="entry name" value="P-loop containing nucleotide triphosphate hydrolases"/>
    <property type="match status" value="1"/>
</dbReference>
<dbReference type="PRINTS" id="PR00315">
    <property type="entry name" value="ELONGATNFCT"/>
</dbReference>
<comment type="similarity">
    <text evidence="1 11">Belongs to the TRAFAC class translation factor GTPase superfamily. Classic translation factor GTPase family. LepA subfamily.</text>
</comment>
<dbReference type="InterPro" id="IPR009000">
    <property type="entry name" value="Transl_B-barrel_sf"/>
</dbReference>
<accession>A0A223V4X0</accession>
<comment type="function">
    <text evidence="9 11">Required for accurate and efficient protein synthesis under certain stress conditions. May act as a fidelity factor of the translation reaction, by catalyzing a one-codon backward translocation of tRNAs on improperly translocated ribosomes. Back-translocation proceeds from a post-translocation (POST) complex to a pre-translocation (PRE) complex, thus giving elongation factor G a second chance to translocate the tRNAs correctly. Binds to ribosomes in a GTP-dependent manner.</text>
</comment>
<dbReference type="SUPFAM" id="SSF54980">
    <property type="entry name" value="EF-G C-terminal domain-like"/>
    <property type="match status" value="2"/>
</dbReference>
<evidence type="ECO:0000313" key="13">
    <source>
        <dbReference type="Proteomes" id="UP000215244"/>
    </source>
</evidence>
<dbReference type="Gene3D" id="3.30.70.240">
    <property type="match status" value="1"/>
</dbReference>
<evidence type="ECO:0000256" key="8">
    <source>
        <dbReference type="ARBA" id="ARBA00050293"/>
    </source>
</evidence>
<keyword evidence="5 11" id="KW-0648">Protein biosynthesis</keyword>
<evidence type="ECO:0000256" key="5">
    <source>
        <dbReference type="ARBA" id="ARBA00022917"/>
    </source>
</evidence>
<dbReference type="PROSITE" id="PS51722">
    <property type="entry name" value="G_TR_2"/>
    <property type="match status" value="1"/>
</dbReference>
<dbReference type="FunFam" id="2.40.30.10:FF:000015">
    <property type="entry name" value="Translation factor GUF1, mitochondrial"/>
    <property type="match status" value="1"/>
</dbReference>
<evidence type="ECO:0000256" key="9">
    <source>
        <dbReference type="ARBA" id="ARBA00057626"/>
    </source>
</evidence>
<evidence type="ECO:0000256" key="4">
    <source>
        <dbReference type="ARBA" id="ARBA00022801"/>
    </source>
</evidence>
<dbReference type="Pfam" id="PF00009">
    <property type="entry name" value="GTP_EFTU"/>
    <property type="match status" value="1"/>
</dbReference>
<dbReference type="InterPro" id="IPR000795">
    <property type="entry name" value="T_Tr_GTP-bd_dom"/>
</dbReference>
<proteinExistence type="inferred from homology"/>
<dbReference type="SUPFAM" id="SSF52540">
    <property type="entry name" value="P-loop containing nucleoside triphosphate hydrolases"/>
    <property type="match status" value="1"/>
</dbReference>
<dbReference type="InterPro" id="IPR035647">
    <property type="entry name" value="EFG_III/V"/>
</dbReference>
<comment type="subcellular location">
    <subcellularLocation>
        <location evidence="11">Cell membrane</location>
        <topology evidence="11">Peripheral membrane protein</topology>
        <orientation evidence="11">Cytoplasmic side</orientation>
    </subcellularLocation>
</comment>
<evidence type="ECO:0000256" key="7">
    <source>
        <dbReference type="ARBA" id="ARBA00023136"/>
    </source>
</evidence>
<organism evidence="12 13">
    <name type="scientific">Maribacter cobaltidurans</name>
    <dbReference type="NCBI Taxonomy" id="1178778"/>
    <lineage>
        <taxon>Bacteria</taxon>
        <taxon>Pseudomonadati</taxon>
        <taxon>Bacteroidota</taxon>
        <taxon>Flavobacteriia</taxon>
        <taxon>Flavobacteriales</taxon>
        <taxon>Flavobacteriaceae</taxon>
        <taxon>Maribacter</taxon>
    </lineage>
</organism>
<dbReference type="CDD" id="cd01890">
    <property type="entry name" value="LepA"/>
    <property type="match status" value="1"/>
</dbReference>
<gene>
    <name evidence="11" type="primary">lepA</name>
    <name evidence="12" type="ORF">CJ263_08515</name>
</gene>
<evidence type="ECO:0000256" key="10">
    <source>
        <dbReference type="ARBA" id="ARBA00061052"/>
    </source>
</evidence>
<dbReference type="GO" id="GO:0005886">
    <property type="term" value="C:plasma membrane"/>
    <property type="evidence" value="ECO:0007669"/>
    <property type="project" value="UniProtKB-SubCell"/>
</dbReference>
<dbReference type="EC" id="3.6.5.n1" evidence="11"/>
<dbReference type="GO" id="GO:0003746">
    <property type="term" value="F:translation elongation factor activity"/>
    <property type="evidence" value="ECO:0007669"/>
    <property type="project" value="UniProtKB-UniRule"/>
</dbReference>
<dbReference type="CDD" id="cd03699">
    <property type="entry name" value="EF4_II"/>
    <property type="match status" value="1"/>
</dbReference>
<dbReference type="Gene3D" id="3.30.70.870">
    <property type="entry name" value="Elongation Factor G (Translational Gtpase), domain 3"/>
    <property type="match status" value="1"/>
</dbReference>
<evidence type="ECO:0000256" key="6">
    <source>
        <dbReference type="ARBA" id="ARBA00023134"/>
    </source>
</evidence>
<keyword evidence="12" id="KW-0251">Elongation factor</keyword>
<dbReference type="InterPro" id="IPR006297">
    <property type="entry name" value="EF-4"/>
</dbReference>
<dbReference type="OrthoDB" id="9801591at2"/>
<dbReference type="GO" id="GO:0043022">
    <property type="term" value="F:ribosome binding"/>
    <property type="evidence" value="ECO:0007669"/>
    <property type="project" value="UniProtKB-UniRule"/>
</dbReference>
<dbReference type="InterPro" id="IPR005225">
    <property type="entry name" value="Small_GTP-bd"/>
</dbReference>
<feature type="binding site" evidence="11">
    <location>
        <begin position="14"/>
        <end position="19"/>
    </location>
    <ligand>
        <name>GTP</name>
        <dbReference type="ChEBI" id="CHEBI:37565"/>
    </ligand>
</feature>
<feature type="binding site" evidence="11">
    <location>
        <begin position="130"/>
        <end position="133"/>
    </location>
    <ligand>
        <name>GTP</name>
        <dbReference type="ChEBI" id="CHEBI:37565"/>
    </ligand>
</feature>
<comment type="similarity">
    <text evidence="10">Belongs to the GTP-binding elongation factor family. LepA subfamily.</text>
</comment>
<dbReference type="Pfam" id="PF03144">
    <property type="entry name" value="GTP_EFTU_D2"/>
    <property type="match status" value="1"/>
</dbReference>
<evidence type="ECO:0000256" key="3">
    <source>
        <dbReference type="ARBA" id="ARBA00022741"/>
    </source>
</evidence>
<dbReference type="Gene3D" id="3.30.70.2570">
    <property type="entry name" value="Elongation factor 4, C-terminal domain"/>
    <property type="match status" value="1"/>
</dbReference>
<dbReference type="InterPro" id="IPR013842">
    <property type="entry name" value="LepA_CTD"/>
</dbReference>
<dbReference type="GO" id="GO:0003924">
    <property type="term" value="F:GTPase activity"/>
    <property type="evidence" value="ECO:0007669"/>
    <property type="project" value="UniProtKB-UniRule"/>
</dbReference>
<keyword evidence="3 11" id="KW-0547">Nucleotide-binding</keyword>
<dbReference type="PANTHER" id="PTHR43512:SF4">
    <property type="entry name" value="TRANSLATION FACTOR GUF1 HOMOLOG, CHLOROPLASTIC"/>
    <property type="match status" value="1"/>
</dbReference>
<dbReference type="Gene3D" id="2.40.30.10">
    <property type="entry name" value="Translation factors"/>
    <property type="match status" value="1"/>
</dbReference>
<dbReference type="SUPFAM" id="SSF50447">
    <property type="entry name" value="Translation proteins"/>
    <property type="match status" value="1"/>
</dbReference>
<comment type="catalytic activity">
    <reaction evidence="8 11">
        <text>GTP + H2O = GDP + phosphate + H(+)</text>
        <dbReference type="Rhea" id="RHEA:19669"/>
        <dbReference type="ChEBI" id="CHEBI:15377"/>
        <dbReference type="ChEBI" id="CHEBI:15378"/>
        <dbReference type="ChEBI" id="CHEBI:37565"/>
        <dbReference type="ChEBI" id="CHEBI:43474"/>
        <dbReference type="ChEBI" id="CHEBI:58189"/>
        <dbReference type="EC" id="3.6.5.n1"/>
    </reaction>
</comment>
<evidence type="ECO:0000256" key="2">
    <source>
        <dbReference type="ARBA" id="ARBA00022475"/>
    </source>
</evidence>
<evidence type="ECO:0000256" key="1">
    <source>
        <dbReference type="ARBA" id="ARBA00005454"/>
    </source>
</evidence>
<reference evidence="12 13" key="1">
    <citation type="submission" date="2017-08" db="EMBL/GenBank/DDBJ databases">
        <title>The complete genome sequence of Maribacter sp. B1, isolated from deep-sea sediment.</title>
        <authorList>
            <person name="Wu Y.-H."/>
            <person name="Cheng H."/>
            <person name="Xu X.-W."/>
        </authorList>
    </citation>
    <scope>NUCLEOTIDE SEQUENCE [LARGE SCALE GENOMIC DNA]</scope>
    <source>
        <strain evidence="12 13">B1</strain>
    </source>
</reference>
<keyword evidence="6 11" id="KW-0342">GTP-binding</keyword>
<protein>
    <recommendedName>
        <fullName evidence="11">Elongation factor 4</fullName>
        <shortName evidence="11">EF-4</shortName>
        <ecNumber evidence="11">3.6.5.n1</ecNumber>
    </recommendedName>
    <alternativeName>
        <fullName evidence="11">Ribosomal back-translocase LepA</fullName>
    </alternativeName>
</protein>
<dbReference type="InterPro" id="IPR027417">
    <property type="entry name" value="P-loop_NTPase"/>
</dbReference>
<dbReference type="InterPro" id="IPR004161">
    <property type="entry name" value="EFTu-like_2"/>
</dbReference>
<keyword evidence="7 11" id="KW-0472">Membrane</keyword>
<dbReference type="InterPro" id="IPR000640">
    <property type="entry name" value="EFG_V-like"/>
</dbReference>
<dbReference type="FunFam" id="3.30.70.870:FF:000004">
    <property type="entry name" value="Translation factor GUF1, mitochondrial"/>
    <property type="match status" value="1"/>
</dbReference>
<dbReference type="NCBIfam" id="TIGR01393">
    <property type="entry name" value="lepA"/>
    <property type="match status" value="1"/>
</dbReference>
<dbReference type="Pfam" id="PF00679">
    <property type="entry name" value="EFG_C"/>
    <property type="match status" value="1"/>
</dbReference>
<dbReference type="CDD" id="cd16260">
    <property type="entry name" value="EF4_III"/>
    <property type="match status" value="1"/>
</dbReference>
<keyword evidence="13" id="KW-1185">Reference proteome</keyword>
<dbReference type="PANTHER" id="PTHR43512">
    <property type="entry name" value="TRANSLATION FACTOR GUF1-RELATED"/>
    <property type="match status" value="1"/>
</dbReference>
<dbReference type="FunFam" id="3.30.70.2570:FF:000001">
    <property type="entry name" value="Translation factor GUF1, mitochondrial"/>
    <property type="match status" value="1"/>
</dbReference>
<dbReference type="Proteomes" id="UP000215244">
    <property type="component" value="Chromosome"/>
</dbReference>
<dbReference type="FunFam" id="3.30.70.240:FF:000007">
    <property type="entry name" value="Translation factor GUF1, mitochondrial"/>
    <property type="match status" value="1"/>
</dbReference>
<dbReference type="InterPro" id="IPR038363">
    <property type="entry name" value="LepA_C_sf"/>
</dbReference>
<dbReference type="Pfam" id="PF06421">
    <property type="entry name" value="LepA_C"/>
    <property type="match status" value="1"/>
</dbReference>
<evidence type="ECO:0000256" key="11">
    <source>
        <dbReference type="HAMAP-Rule" id="MF_00071"/>
    </source>
</evidence>
<keyword evidence="2 11" id="KW-1003">Cell membrane</keyword>
<dbReference type="AlphaFoldDB" id="A0A223V4X0"/>
<dbReference type="HAMAP" id="MF_00071">
    <property type="entry name" value="LepA"/>
    <property type="match status" value="1"/>
</dbReference>
<evidence type="ECO:0000313" key="12">
    <source>
        <dbReference type="EMBL" id="ASV30257.1"/>
    </source>
</evidence>
<dbReference type="NCBIfam" id="TIGR00231">
    <property type="entry name" value="small_GTP"/>
    <property type="match status" value="1"/>
</dbReference>
<dbReference type="EMBL" id="CP022957">
    <property type="protein sequence ID" value="ASV30257.1"/>
    <property type="molecule type" value="Genomic_DNA"/>
</dbReference>
<dbReference type="GO" id="GO:0005525">
    <property type="term" value="F:GTP binding"/>
    <property type="evidence" value="ECO:0007669"/>
    <property type="project" value="UniProtKB-UniRule"/>
</dbReference>
<dbReference type="KEGG" id="marb:CJ263_08515"/>
<dbReference type="RefSeq" id="WP_094996877.1">
    <property type="nucleotide sequence ID" value="NZ_BMJL01000002.1"/>
</dbReference>
<name>A0A223V4X0_9FLAO</name>
<dbReference type="GO" id="GO:0045727">
    <property type="term" value="P:positive regulation of translation"/>
    <property type="evidence" value="ECO:0007669"/>
    <property type="project" value="UniProtKB-UniRule"/>
</dbReference>
<sequence length="598" mass="66781">MKNIRNFCIIAHIDHGKSTLADRLLDFTGSVTEREKKEQLLDNMDLERERGITIKSHAIQMDYTYNGEKYILNLIDTPGHVDFSYEVSRSIAACEGALLVVDAAQSIQAQTISNLYLALENDLEIIPVLNKVDLPSANPEEVTDDIVDLLGCKAEEVIPASAKTGIGIEEILKAIIERIPPPKGNLDEPLQALVFDSVYNPFRGVETYFRVVNGSIKKNQKIKFVATGKSYDADEIGTLKLTQHPKTIISAGDVGYLITGIKDAREVKVGDTITDAHEPTKNPIGGFEDVKPMVFAGIYPVDTEDFEELRSSMEKLQLNDASLVFTPESSAALGFGFRCGFLGMLHMEIIQERLEREFDMTVITTVPNVSYYAYTRKDPDTPIIVNNPSDLPDPSTIDRVEEPYIKATIITKADFVGNVMSLCIEKRGQITNQTYLTTERVELNFDMPLAEIVFDFYDRLKTVSKGYASFDYAPIGMRASKLVRVDILLNAQPVDALSALIHFDNAANIGKKMCEKLKELIPRQQFDIPIQAAIGSKIISRETIKALRKDVTAKCYGGDISRKRKLLEKQKKGKKRMRQVGNVEIPQQAFMAVLKLND</sequence>
<keyword evidence="4 11" id="KW-0378">Hydrolase</keyword>
<dbReference type="CDD" id="cd03709">
    <property type="entry name" value="lepA_C"/>
    <property type="match status" value="1"/>
</dbReference>
<dbReference type="InterPro" id="IPR035654">
    <property type="entry name" value="LepA_IV"/>
</dbReference>
<dbReference type="FunFam" id="3.40.50.300:FF:000078">
    <property type="entry name" value="Elongation factor 4"/>
    <property type="match status" value="1"/>
</dbReference>